<reference evidence="1 2" key="1">
    <citation type="submission" date="2023-07" db="EMBL/GenBank/DDBJ databases">
        <title>Genomic Encyclopedia of Type Strains, Phase IV (KMG-IV): sequencing the most valuable type-strain genomes for metagenomic binning, comparative biology and taxonomic classification.</title>
        <authorList>
            <person name="Goeker M."/>
        </authorList>
    </citation>
    <scope>NUCLEOTIDE SEQUENCE [LARGE SCALE GENOMIC DNA]</scope>
    <source>
        <strain evidence="1 2">DSM 19922</strain>
    </source>
</reference>
<accession>A0ABU0MET5</accession>
<dbReference type="Proteomes" id="UP001244552">
    <property type="component" value="Unassembled WGS sequence"/>
</dbReference>
<gene>
    <name evidence="1" type="ORF">QO018_000600</name>
</gene>
<sequence length="66" mass="7030">MKSTIVVLNQRSNIIDAFLGKHSAGLESLRANRGFALIAHIVIHSLCGDRELALAALTVVVPISAH</sequence>
<keyword evidence="2" id="KW-1185">Reference proteome</keyword>
<dbReference type="RefSeq" id="WP_209978645.1">
    <property type="nucleotide sequence ID" value="NZ_JAGINO010000002.1"/>
</dbReference>
<comment type="caution">
    <text evidence="1">The sequence shown here is derived from an EMBL/GenBank/DDBJ whole genome shotgun (WGS) entry which is preliminary data.</text>
</comment>
<organism evidence="1 2">
    <name type="scientific">Azospirillum picis</name>
    <dbReference type="NCBI Taxonomy" id="488438"/>
    <lineage>
        <taxon>Bacteria</taxon>
        <taxon>Pseudomonadati</taxon>
        <taxon>Pseudomonadota</taxon>
        <taxon>Alphaproteobacteria</taxon>
        <taxon>Rhodospirillales</taxon>
        <taxon>Azospirillaceae</taxon>
        <taxon>Azospirillum</taxon>
    </lineage>
</organism>
<evidence type="ECO:0000313" key="2">
    <source>
        <dbReference type="Proteomes" id="UP001244552"/>
    </source>
</evidence>
<dbReference type="EMBL" id="JAUSVU010000002">
    <property type="protein sequence ID" value="MDQ0531764.1"/>
    <property type="molecule type" value="Genomic_DNA"/>
</dbReference>
<proteinExistence type="predicted"/>
<protein>
    <submittedName>
        <fullName evidence="1">Uncharacterized protein</fullName>
    </submittedName>
</protein>
<name>A0ABU0MET5_9PROT</name>
<evidence type="ECO:0000313" key="1">
    <source>
        <dbReference type="EMBL" id="MDQ0531764.1"/>
    </source>
</evidence>